<accession>A0A4Y3WVT4</accession>
<evidence type="ECO:0000313" key="1">
    <source>
        <dbReference type="EMBL" id="GEC22903.1"/>
    </source>
</evidence>
<protein>
    <submittedName>
        <fullName evidence="1">Uncharacterized protein</fullName>
    </submittedName>
</protein>
<organism evidence="1 2">
    <name type="scientific">Pseudonocardia hydrocarbonoxydans</name>
    <dbReference type="NCBI Taxonomy" id="76726"/>
    <lineage>
        <taxon>Bacteria</taxon>
        <taxon>Bacillati</taxon>
        <taxon>Actinomycetota</taxon>
        <taxon>Actinomycetes</taxon>
        <taxon>Pseudonocardiales</taxon>
        <taxon>Pseudonocardiaceae</taxon>
        <taxon>Pseudonocardia</taxon>
    </lineage>
</organism>
<gene>
    <name evidence="1" type="ORF">PHY01_51860</name>
</gene>
<proteinExistence type="predicted"/>
<dbReference type="EMBL" id="BJNG01000066">
    <property type="protein sequence ID" value="GEC22903.1"/>
    <property type="molecule type" value="Genomic_DNA"/>
</dbReference>
<sequence>MRLSDGDLAEIKAGAAREGLAVGAWMRELAVRAADDGAGWDLAVSRREVVAQLMRVRVDVAVILAADDMAAVRDRVMAVLLDLDTLIGDAARKPRRQ</sequence>
<comment type="caution">
    <text evidence="1">The sequence shown here is derived from an EMBL/GenBank/DDBJ whole genome shotgun (WGS) entry which is preliminary data.</text>
</comment>
<dbReference type="RefSeq" id="WP_141282807.1">
    <property type="nucleotide sequence ID" value="NZ_BAAARZ010000108.1"/>
</dbReference>
<name>A0A4Y3WVT4_9PSEU</name>
<dbReference type="Proteomes" id="UP000320338">
    <property type="component" value="Unassembled WGS sequence"/>
</dbReference>
<reference evidence="1 2" key="1">
    <citation type="submission" date="2019-06" db="EMBL/GenBank/DDBJ databases">
        <title>Whole genome shotgun sequence of Pseudonocardia hydrocarbonoxydans NBRC 14498.</title>
        <authorList>
            <person name="Hosoyama A."/>
            <person name="Uohara A."/>
            <person name="Ohji S."/>
            <person name="Ichikawa N."/>
        </authorList>
    </citation>
    <scope>NUCLEOTIDE SEQUENCE [LARGE SCALE GENOMIC DNA]</scope>
    <source>
        <strain evidence="1 2">NBRC 14498</strain>
    </source>
</reference>
<keyword evidence="2" id="KW-1185">Reference proteome</keyword>
<dbReference type="AlphaFoldDB" id="A0A4Y3WVT4"/>
<evidence type="ECO:0000313" key="2">
    <source>
        <dbReference type="Proteomes" id="UP000320338"/>
    </source>
</evidence>